<gene>
    <name evidence="1" type="ORF">RDI58_022832</name>
</gene>
<protein>
    <submittedName>
        <fullName evidence="1">Uncharacterized protein</fullName>
    </submittedName>
</protein>
<organism evidence="1 2">
    <name type="scientific">Solanum bulbocastanum</name>
    <name type="common">Wild potato</name>
    <dbReference type="NCBI Taxonomy" id="147425"/>
    <lineage>
        <taxon>Eukaryota</taxon>
        <taxon>Viridiplantae</taxon>
        <taxon>Streptophyta</taxon>
        <taxon>Embryophyta</taxon>
        <taxon>Tracheophyta</taxon>
        <taxon>Spermatophyta</taxon>
        <taxon>Magnoliopsida</taxon>
        <taxon>eudicotyledons</taxon>
        <taxon>Gunneridae</taxon>
        <taxon>Pentapetalae</taxon>
        <taxon>asterids</taxon>
        <taxon>lamiids</taxon>
        <taxon>Solanales</taxon>
        <taxon>Solanaceae</taxon>
        <taxon>Solanoideae</taxon>
        <taxon>Solaneae</taxon>
        <taxon>Solanum</taxon>
    </lineage>
</organism>
<evidence type="ECO:0000313" key="2">
    <source>
        <dbReference type="Proteomes" id="UP001371456"/>
    </source>
</evidence>
<keyword evidence="2" id="KW-1185">Reference proteome</keyword>
<name>A0AAN8T2U1_SOLBU</name>
<dbReference type="Proteomes" id="UP001371456">
    <property type="component" value="Unassembled WGS sequence"/>
</dbReference>
<dbReference type="EMBL" id="JBANQN010000009">
    <property type="protein sequence ID" value="KAK6780648.1"/>
    <property type="molecule type" value="Genomic_DNA"/>
</dbReference>
<reference evidence="1 2" key="1">
    <citation type="submission" date="2024-02" db="EMBL/GenBank/DDBJ databases">
        <title>de novo genome assembly of Solanum bulbocastanum strain 11H21.</title>
        <authorList>
            <person name="Hosaka A.J."/>
        </authorList>
    </citation>
    <scope>NUCLEOTIDE SEQUENCE [LARGE SCALE GENOMIC DNA]</scope>
    <source>
        <tissue evidence="1">Young leaves</tissue>
    </source>
</reference>
<comment type="caution">
    <text evidence="1">The sequence shown here is derived from an EMBL/GenBank/DDBJ whole genome shotgun (WGS) entry which is preliminary data.</text>
</comment>
<proteinExistence type="predicted"/>
<evidence type="ECO:0000313" key="1">
    <source>
        <dbReference type="EMBL" id="KAK6780648.1"/>
    </source>
</evidence>
<dbReference type="AlphaFoldDB" id="A0AAN8T2U1"/>
<sequence length="37" mass="4431">MTLVGETLSIVSFLHNQKKPSRKKLRFFLLFCRQVKH</sequence>
<accession>A0AAN8T2U1</accession>